<dbReference type="EMBL" id="AP014962">
    <property type="protein sequence ID" value="BAS95708.1"/>
    <property type="molecule type" value="Genomic_DNA"/>
</dbReference>
<gene>
    <name evidence="1" type="ordered locus">Os06g0102725</name>
    <name evidence="1" type="ORF">OSNPB_060102725</name>
</gene>
<reference evidence="1 2" key="3">
    <citation type="journal article" date="2013" name="Rice">
        <title>Improvement of the Oryza sativa Nipponbare reference genome using next generation sequence and optical map data.</title>
        <authorList>
            <person name="Kawahara Y."/>
            <person name="de la Bastide M."/>
            <person name="Hamilton J.P."/>
            <person name="Kanamori H."/>
            <person name="McCombie W.R."/>
            <person name="Ouyang S."/>
            <person name="Schwartz D.C."/>
            <person name="Tanaka T."/>
            <person name="Wu J."/>
            <person name="Zhou S."/>
            <person name="Childs K.L."/>
            <person name="Davidson R.M."/>
            <person name="Lin H."/>
            <person name="Quesada-Ocampo L."/>
            <person name="Vaillancourt B."/>
            <person name="Sakai H."/>
            <person name="Lee S.S."/>
            <person name="Kim J."/>
            <person name="Numa H."/>
            <person name="Itoh T."/>
            <person name="Buell C.R."/>
            <person name="Matsumoto T."/>
        </authorList>
    </citation>
    <scope>NUCLEOTIDE SEQUENCE [LARGE SCALE GENOMIC DNA]</scope>
    <source>
        <strain evidence="2">cv. Nipponbare</strain>
    </source>
</reference>
<protein>
    <submittedName>
        <fullName evidence="1">Os06g0102725 protein</fullName>
    </submittedName>
</protein>
<dbReference type="PaxDb" id="39947-A0A0P0WRD0"/>
<dbReference type="AlphaFoldDB" id="A0A0P0WRD0"/>
<organism evidence="1 2">
    <name type="scientific">Oryza sativa subsp. japonica</name>
    <name type="common">Rice</name>
    <dbReference type="NCBI Taxonomy" id="39947"/>
    <lineage>
        <taxon>Eukaryota</taxon>
        <taxon>Viridiplantae</taxon>
        <taxon>Streptophyta</taxon>
        <taxon>Embryophyta</taxon>
        <taxon>Tracheophyta</taxon>
        <taxon>Spermatophyta</taxon>
        <taxon>Magnoliopsida</taxon>
        <taxon>Liliopsida</taxon>
        <taxon>Poales</taxon>
        <taxon>Poaceae</taxon>
        <taxon>BOP clade</taxon>
        <taxon>Oryzoideae</taxon>
        <taxon>Oryzeae</taxon>
        <taxon>Oryzinae</taxon>
        <taxon>Oryza</taxon>
        <taxon>Oryza sativa</taxon>
    </lineage>
</organism>
<name>A0A0P0WRD0_ORYSJ</name>
<dbReference type="InParanoid" id="A0A0P0WRD0"/>
<evidence type="ECO:0000313" key="2">
    <source>
        <dbReference type="Proteomes" id="UP000059680"/>
    </source>
</evidence>
<evidence type="ECO:0000313" key="1">
    <source>
        <dbReference type="EMBL" id="BAS95708.1"/>
    </source>
</evidence>
<reference evidence="1 2" key="2">
    <citation type="journal article" date="2013" name="Plant Cell Physiol.">
        <title>Rice Annotation Project Database (RAP-DB): an integrative and interactive database for rice genomics.</title>
        <authorList>
            <person name="Sakai H."/>
            <person name="Lee S.S."/>
            <person name="Tanaka T."/>
            <person name="Numa H."/>
            <person name="Kim J."/>
            <person name="Kawahara Y."/>
            <person name="Wakimoto H."/>
            <person name="Yang C.C."/>
            <person name="Iwamoto M."/>
            <person name="Abe T."/>
            <person name="Yamada Y."/>
            <person name="Muto A."/>
            <person name="Inokuchi H."/>
            <person name="Ikemura T."/>
            <person name="Matsumoto T."/>
            <person name="Sasaki T."/>
            <person name="Itoh T."/>
        </authorList>
    </citation>
    <scope>NUCLEOTIDE SEQUENCE [LARGE SCALE GENOMIC DNA]</scope>
    <source>
        <strain evidence="2">cv. Nipponbare</strain>
    </source>
</reference>
<proteinExistence type="predicted"/>
<dbReference type="Gramene" id="Os06t0102725-00">
    <property type="protein sequence ID" value="Os06t0102725-00"/>
    <property type="gene ID" value="Os06g0102725"/>
</dbReference>
<accession>A0A0P0WRD0</accession>
<dbReference type="Proteomes" id="UP000059680">
    <property type="component" value="Chromosome 6"/>
</dbReference>
<keyword evidence="2" id="KW-1185">Reference proteome</keyword>
<reference evidence="2" key="1">
    <citation type="journal article" date="2005" name="Nature">
        <title>The map-based sequence of the rice genome.</title>
        <authorList>
            <consortium name="International rice genome sequencing project (IRGSP)"/>
            <person name="Matsumoto T."/>
            <person name="Wu J."/>
            <person name="Kanamori H."/>
            <person name="Katayose Y."/>
            <person name="Fujisawa M."/>
            <person name="Namiki N."/>
            <person name="Mizuno H."/>
            <person name="Yamamoto K."/>
            <person name="Antonio B.A."/>
            <person name="Baba T."/>
            <person name="Sakata K."/>
            <person name="Nagamura Y."/>
            <person name="Aoki H."/>
            <person name="Arikawa K."/>
            <person name="Arita K."/>
            <person name="Bito T."/>
            <person name="Chiden Y."/>
            <person name="Fujitsuka N."/>
            <person name="Fukunaka R."/>
            <person name="Hamada M."/>
            <person name="Harada C."/>
            <person name="Hayashi A."/>
            <person name="Hijishita S."/>
            <person name="Honda M."/>
            <person name="Hosokawa S."/>
            <person name="Ichikawa Y."/>
            <person name="Idonuma A."/>
            <person name="Iijima M."/>
            <person name="Ikeda M."/>
            <person name="Ikeno M."/>
            <person name="Ito K."/>
            <person name="Ito S."/>
            <person name="Ito T."/>
            <person name="Ito Y."/>
            <person name="Ito Y."/>
            <person name="Iwabuchi A."/>
            <person name="Kamiya K."/>
            <person name="Karasawa W."/>
            <person name="Kurita K."/>
            <person name="Katagiri S."/>
            <person name="Kikuta A."/>
            <person name="Kobayashi H."/>
            <person name="Kobayashi N."/>
            <person name="Machita K."/>
            <person name="Maehara T."/>
            <person name="Masukawa M."/>
            <person name="Mizubayashi T."/>
            <person name="Mukai Y."/>
            <person name="Nagasaki H."/>
            <person name="Nagata Y."/>
            <person name="Naito S."/>
            <person name="Nakashima M."/>
            <person name="Nakama Y."/>
            <person name="Nakamichi Y."/>
            <person name="Nakamura M."/>
            <person name="Meguro A."/>
            <person name="Negishi M."/>
            <person name="Ohta I."/>
            <person name="Ohta T."/>
            <person name="Okamoto M."/>
            <person name="Ono N."/>
            <person name="Saji S."/>
            <person name="Sakaguchi M."/>
            <person name="Sakai K."/>
            <person name="Shibata M."/>
            <person name="Shimokawa T."/>
            <person name="Song J."/>
            <person name="Takazaki Y."/>
            <person name="Terasawa K."/>
            <person name="Tsugane M."/>
            <person name="Tsuji K."/>
            <person name="Ueda S."/>
            <person name="Waki K."/>
            <person name="Yamagata H."/>
            <person name="Yamamoto M."/>
            <person name="Yamamoto S."/>
            <person name="Yamane H."/>
            <person name="Yoshiki S."/>
            <person name="Yoshihara R."/>
            <person name="Yukawa K."/>
            <person name="Zhong H."/>
            <person name="Yano M."/>
            <person name="Yuan Q."/>
            <person name="Ouyang S."/>
            <person name="Liu J."/>
            <person name="Jones K.M."/>
            <person name="Gansberger K."/>
            <person name="Moffat K."/>
            <person name="Hill J."/>
            <person name="Bera J."/>
            <person name="Fadrosh D."/>
            <person name="Jin S."/>
            <person name="Johri S."/>
            <person name="Kim M."/>
            <person name="Overton L."/>
            <person name="Reardon M."/>
            <person name="Tsitrin T."/>
            <person name="Vuong H."/>
            <person name="Weaver B."/>
            <person name="Ciecko A."/>
            <person name="Tallon L."/>
            <person name="Jackson J."/>
            <person name="Pai G."/>
            <person name="Aken S.V."/>
            <person name="Utterback T."/>
            <person name="Reidmuller S."/>
            <person name="Feldblyum T."/>
            <person name="Hsiao J."/>
            <person name="Zismann V."/>
            <person name="Iobst S."/>
            <person name="de Vazeille A.R."/>
            <person name="Buell C.R."/>
            <person name="Ying K."/>
            <person name="Li Y."/>
            <person name="Lu T."/>
            <person name="Huang Y."/>
            <person name="Zhao Q."/>
            <person name="Feng Q."/>
            <person name="Zhang L."/>
            <person name="Zhu J."/>
            <person name="Weng Q."/>
            <person name="Mu J."/>
            <person name="Lu Y."/>
            <person name="Fan D."/>
            <person name="Liu Y."/>
            <person name="Guan J."/>
            <person name="Zhang Y."/>
            <person name="Yu S."/>
            <person name="Liu X."/>
            <person name="Zhang Y."/>
            <person name="Hong G."/>
            <person name="Han B."/>
            <person name="Choisne N."/>
            <person name="Demange N."/>
            <person name="Orjeda G."/>
            <person name="Samain S."/>
            <person name="Cattolico L."/>
            <person name="Pelletier E."/>
            <person name="Couloux A."/>
            <person name="Segurens B."/>
            <person name="Wincker P."/>
            <person name="D'Hont A."/>
            <person name="Scarpelli C."/>
            <person name="Weissenbach J."/>
            <person name="Salanoubat M."/>
            <person name="Quetier F."/>
            <person name="Yu Y."/>
            <person name="Kim H.R."/>
            <person name="Rambo T."/>
            <person name="Currie J."/>
            <person name="Collura K."/>
            <person name="Luo M."/>
            <person name="Yang T."/>
            <person name="Ammiraju J.S.S."/>
            <person name="Engler F."/>
            <person name="Soderlund C."/>
            <person name="Wing R.A."/>
            <person name="Palmer L.E."/>
            <person name="de la Bastide M."/>
            <person name="Spiegel L."/>
            <person name="Nascimento L."/>
            <person name="Zutavern T."/>
            <person name="O'Shaughnessy A."/>
            <person name="Dike S."/>
            <person name="Dedhia N."/>
            <person name="Preston R."/>
            <person name="Balija V."/>
            <person name="McCombie W.R."/>
            <person name="Chow T."/>
            <person name="Chen H."/>
            <person name="Chung M."/>
            <person name="Chen C."/>
            <person name="Shaw J."/>
            <person name="Wu H."/>
            <person name="Hsiao K."/>
            <person name="Chao Y."/>
            <person name="Chu M."/>
            <person name="Cheng C."/>
            <person name="Hour A."/>
            <person name="Lee P."/>
            <person name="Lin S."/>
            <person name="Lin Y."/>
            <person name="Liou J."/>
            <person name="Liu S."/>
            <person name="Hsing Y."/>
            <person name="Raghuvanshi S."/>
            <person name="Mohanty A."/>
            <person name="Bharti A.K."/>
            <person name="Gaur A."/>
            <person name="Gupta V."/>
            <person name="Kumar D."/>
            <person name="Ravi V."/>
            <person name="Vij S."/>
            <person name="Kapur A."/>
            <person name="Khurana P."/>
            <person name="Khurana P."/>
            <person name="Khurana J.P."/>
            <person name="Tyagi A.K."/>
            <person name="Gaikwad K."/>
            <person name="Singh A."/>
            <person name="Dalal V."/>
            <person name="Srivastava S."/>
            <person name="Dixit A."/>
            <person name="Pal A.K."/>
            <person name="Ghazi I.A."/>
            <person name="Yadav M."/>
            <person name="Pandit A."/>
            <person name="Bhargava A."/>
            <person name="Sureshbabu K."/>
            <person name="Batra K."/>
            <person name="Sharma T.R."/>
            <person name="Mohapatra T."/>
            <person name="Singh N.K."/>
            <person name="Messing J."/>
            <person name="Nelson A.B."/>
            <person name="Fuks G."/>
            <person name="Kavchok S."/>
            <person name="Keizer G."/>
            <person name="Linton E."/>
            <person name="Llaca V."/>
            <person name="Song R."/>
            <person name="Tanyolac B."/>
            <person name="Young S."/>
            <person name="Ho-Il K."/>
            <person name="Hahn J.H."/>
            <person name="Sangsakoo G."/>
            <person name="Vanavichit A."/>
            <person name="de Mattos Luiz.A.T."/>
            <person name="Zimmer P.D."/>
            <person name="Malone G."/>
            <person name="Dellagostin O."/>
            <person name="de Oliveira A.C."/>
            <person name="Bevan M."/>
            <person name="Bancroft I."/>
            <person name="Minx P."/>
            <person name="Cordum H."/>
            <person name="Wilson R."/>
            <person name="Cheng Z."/>
            <person name="Jin W."/>
            <person name="Jiang J."/>
            <person name="Leong S.A."/>
            <person name="Iwama H."/>
            <person name="Gojobori T."/>
            <person name="Itoh T."/>
            <person name="Niimura Y."/>
            <person name="Fujii Y."/>
            <person name="Habara T."/>
            <person name="Sakai H."/>
            <person name="Sato Y."/>
            <person name="Wilson G."/>
            <person name="Kumar K."/>
            <person name="McCouch S."/>
            <person name="Juretic N."/>
            <person name="Hoen D."/>
            <person name="Wright S."/>
            <person name="Bruskiewich R."/>
            <person name="Bureau T."/>
            <person name="Miyao A."/>
            <person name="Hirochika H."/>
            <person name="Nishikawa T."/>
            <person name="Kadowaki K."/>
            <person name="Sugiura M."/>
            <person name="Burr B."/>
            <person name="Sasaki T."/>
        </authorList>
    </citation>
    <scope>NUCLEOTIDE SEQUENCE [LARGE SCALE GENOMIC DNA]</scope>
    <source>
        <strain evidence="2">cv. Nipponbare</strain>
    </source>
</reference>
<sequence>MREWLLRLRAGLVARIKPLLDAGSLICLAAGHNDRVLHELEGYGAPKLVWDDRRPMLNGGRPSGEGIVGMIFSDDAVFELLEQGRHLVDTAIRFSGSGNDHVMKGDGLVLHVSHGVQLQLVRDPGEKGGVGRVVGKSPSKIHGKLCIRGIRPCGGSLELGVDERDLLLDLLGHVEGVVGQGIQGEVNLPVDACKFEEQEEN</sequence>